<keyword evidence="10" id="KW-1185">Reference proteome</keyword>
<feature type="chain" id="PRO_5044863069" evidence="8">
    <location>
        <begin position="17"/>
        <end position="72"/>
    </location>
</feature>
<evidence type="ECO:0000256" key="6">
    <source>
        <dbReference type="ARBA" id="ARBA00023139"/>
    </source>
</evidence>
<keyword evidence="7" id="KW-0449">Lipoprotein</keyword>
<reference evidence="9 10" key="1">
    <citation type="submission" date="2024-05" db="EMBL/GenBank/DDBJ databases">
        <title>Genome sequencing and assembly of Indian major carp, Cirrhinus mrigala (Hamilton, 1822).</title>
        <authorList>
            <person name="Mohindra V."/>
            <person name="Chowdhury L.M."/>
            <person name="Lal K."/>
            <person name="Jena J.K."/>
        </authorList>
    </citation>
    <scope>NUCLEOTIDE SEQUENCE [LARGE SCALE GENOMIC DNA]</scope>
    <source>
        <strain evidence="9">CM1030</strain>
        <tissue evidence="9">Blood</tissue>
    </source>
</reference>
<evidence type="ECO:0000256" key="7">
    <source>
        <dbReference type="ARBA" id="ARBA00023288"/>
    </source>
</evidence>
<dbReference type="GO" id="GO:0005886">
    <property type="term" value="C:plasma membrane"/>
    <property type="evidence" value="ECO:0007669"/>
    <property type="project" value="UniProtKB-SubCell"/>
</dbReference>
<evidence type="ECO:0000313" key="9">
    <source>
        <dbReference type="EMBL" id="KAL0184516.1"/>
    </source>
</evidence>
<sequence length="72" mass="8148">LRLLVLFHSWAPGCAPLDSLACCYHQGALSMRVSRKGQVVSALEADWLELTAAYYRKGWSLVDSFVYWDTPK</sequence>
<feature type="non-terminal residue" evidence="9">
    <location>
        <position position="72"/>
    </location>
</feature>
<keyword evidence="5" id="KW-0472">Membrane</keyword>
<dbReference type="AlphaFoldDB" id="A0ABD0QHJ4"/>
<dbReference type="Pfam" id="PF15250">
    <property type="entry name" value="Raftlin"/>
    <property type="match status" value="1"/>
</dbReference>
<evidence type="ECO:0000256" key="3">
    <source>
        <dbReference type="ARBA" id="ARBA00022475"/>
    </source>
</evidence>
<evidence type="ECO:0000256" key="4">
    <source>
        <dbReference type="ARBA" id="ARBA00022707"/>
    </source>
</evidence>
<comment type="similarity">
    <text evidence="2">Belongs to the raftlin family.</text>
</comment>
<gene>
    <name evidence="9" type="ORF">M9458_020212</name>
</gene>
<proteinExistence type="inferred from homology"/>
<keyword evidence="3" id="KW-1003">Cell membrane</keyword>
<feature type="signal peptide" evidence="8">
    <location>
        <begin position="1"/>
        <end position="16"/>
    </location>
</feature>
<organism evidence="9 10">
    <name type="scientific">Cirrhinus mrigala</name>
    <name type="common">Mrigala</name>
    <dbReference type="NCBI Taxonomy" id="683832"/>
    <lineage>
        <taxon>Eukaryota</taxon>
        <taxon>Metazoa</taxon>
        <taxon>Chordata</taxon>
        <taxon>Craniata</taxon>
        <taxon>Vertebrata</taxon>
        <taxon>Euteleostomi</taxon>
        <taxon>Actinopterygii</taxon>
        <taxon>Neopterygii</taxon>
        <taxon>Teleostei</taxon>
        <taxon>Ostariophysi</taxon>
        <taxon>Cypriniformes</taxon>
        <taxon>Cyprinidae</taxon>
        <taxon>Labeoninae</taxon>
        <taxon>Labeonini</taxon>
        <taxon>Cirrhinus</taxon>
    </lineage>
</organism>
<keyword evidence="6" id="KW-0564">Palmitate</keyword>
<dbReference type="InterPro" id="IPR028169">
    <property type="entry name" value="Raftlin"/>
</dbReference>
<feature type="non-terminal residue" evidence="9">
    <location>
        <position position="1"/>
    </location>
</feature>
<name>A0ABD0QHJ4_CIRMR</name>
<protein>
    <submittedName>
        <fullName evidence="9">Uncharacterized protein</fullName>
    </submittedName>
</protein>
<accession>A0ABD0QHJ4</accession>
<evidence type="ECO:0000313" key="10">
    <source>
        <dbReference type="Proteomes" id="UP001529510"/>
    </source>
</evidence>
<dbReference type="PANTHER" id="PTHR17601">
    <property type="entry name" value="RAFTLIN-RELATED"/>
    <property type="match status" value="1"/>
</dbReference>
<dbReference type="PANTHER" id="PTHR17601:SF1">
    <property type="entry name" value="RAFTLIN-2"/>
    <property type="match status" value="1"/>
</dbReference>
<comment type="subcellular location">
    <subcellularLocation>
        <location evidence="1">Cell membrane</location>
        <topology evidence="1">Lipid-anchor</topology>
    </subcellularLocation>
</comment>
<evidence type="ECO:0000256" key="8">
    <source>
        <dbReference type="SAM" id="SignalP"/>
    </source>
</evidence>
<evidence type="ECO:0000256" key="1">
    <source>
        <dbReference type="ARBA" id="ARBA00004193"/>
    </source>
</evidence>
<keyword evidence="8" id="KW-0732">Signal</keyword>
<comment type="caution">
    <text evidence="9">The sequence shown here is derived from an EMBL/GenBank/DDBJ whole genome shotgun (WGS) entry which is preliminary data.</text>
</comment>
<dbReference type="Proteomes" id="UP001529510">
    <property type="component" value="Unassembled WGS sequence"/>
</dbReference>
<dbReference type="EMBL" id="JAMKFB020000009">
    <property type="protein sequence ID" value="KAL0184516.1"/>
    <property type="molecule type" value="Genomic_DNA"/>
</dbReference>
<evidence type="ECO:0000256" key="5">
    <source>
        <dbReference type="ARBA" id="ARBA00023136"/>
    </source>
</evidence>
<keyword evidence="4" id="KW-0519">Myristate</keyword>
<evidence type="ECO:0000256" key="2">
    <source>
        <dbReference type="ARBA" id="ARBA00006390"/>
    </source>
</evidence>